<evidence type="ECO:0000256" key="4">
    <source>
        <dbReference type="ARBA" id="ARBA00022859"/>
    </source>
</evidence>
<reference evidence="18" key="2">
    <citation type="submission" date="2025-09" db="UniProtKB">
        <authorList>
            <consortium name="Ensembl"/>
        </authorList>
    </citation>
    <scope>IDENTIFICATION</scope>
</reference>
<evidence type="ECO:0000256" key="14">
    <source>
        <dbReference type="ARBA" id="ARBA00081450"/>
    </source>
</evidence>
<evidence type="ECO:0000313" key="18">
    <source>
        <dbReference type="Ensembl" id="ENSCCAP00000002835.1"/>
    </source>
</evidence>
<dbReference type="PANTHER" id="PTHR15511:SF2">
    <property type="entry name" value="TUMOR NECROSIS FACTOR RECEPTOR SUPERFAMILY MEMBER 13B"/>
    <property type="match status" value="1"/>
</dbReference>
<sequence>MSGLSRSRRGGRSRADLEERSPQGLWTGPAMRSCPEEQYWDPLLGTCISCKAICSCQSQRTRAAFCRLLSCRKEQGRFYDHLLRRCVSCASICGQHPKQCAFLCENKLRSPVNLPPELRRQRNGEVENNSDQGLEHRGSEASPALPGQKLSADQLALVYSTLGLCLCAVICCFLVAVACFLKKRGDPCSCQPRTRPCQSPAKSSQGHAVEASNHMGTSPEPVETCSFCFPECRVPTQESTVTPETPDPTCTGGWGCHARTTVLQPCPHIPDSHLGIVCVPDQEGGPGAS</sequence>
<evidence type="ECO:0000259" key="17">
    <source>
        <dbReference type="Pfam" id="PF09305"/>
    </source>
</evidence>
<feature type="region of interest" description="Disordered" evidence="15">
    <location>
        <begin position="1"/>
        <end position="24"/>
    </location>
</feature>
<keyword evidence="2 16" id="KW-0812">Transmembrane</keyword>
<comment type="subunit">
    <text evidence="12">Binds TRAF2, TRAF5 and TRAF6. Binds the NH2-terminal domain of CAMLG with its C-terminus.</text>
</comment>
<evidence type="ECO:0000256" key="9">
    <source>
        <dbReference type="ARBA" id="ARBA00023157"/>
    </source>
</evidence>
<gene>
    <name evidence="18" type="primary">TNFRSF13B</name>
</gene>
<feature type="transmembrane region" description="Helical" evidence="16">
    <location>
        <begin position="156"/>
        <end position="181"/>
    </location>
</feature>
<name>A0A2K5PGT4_CEBIM</name>
<dbReference type="STRING" id="9516.ENSCCAP00000002835"/>
<keyword evidence="10" id="KW-0675">Receptor</keyword>
<feature type="region of interest" description="Disordered" evidence="15">
    <location>
        <begin position="195"/>
        <end position="217"/>
    </location>
</feature>
<protein>
    <recommendedName>
        <fullName evidence="13">Tumor necrosis factor receptor superfamily member 13B</fullName>
    </recommendedName>
    <alternativeName>
        <fullName evidence="14">Transmembrane activator and CAML interactor</fullName>
    </alternativeName>
</protein>
<dbReference type="GO" id="GO:0002244">
    <property type="term" value="P:hematopoietic progenitor cell differentiation"/>
    <property type="evidence" value="ECO:0007669"/>
    <property type="project" value="TreeGrafter"/>
</dbReference>
<evidence type="ECO:0000256" key="12">
    <source>
        <dbReference type="ARBA" id="ARBA00063663"/>
    </source>
</evidence>
<dbReference type="Ensembl" id="ENSCCAT00000017706.1">
    <property type="protein sequence ID" value="ENSCCAP00000002835.1"/>
    <property type="gene ID" value="ENSCCAG00000016495.1"/>
</dbReference>
<evidence type="ECO:0000256" key="7">
    <source>
        <dbReference type="ARBA" id="ARBA00023130"/>
    </source>
</evidence>
<keyword evidence="5" id="KW-0735">Signal-anchor</keyword>
<comment type="function">
    <text evidence="11">Receptor for TNFSF13/APRIL and TNFSF13B/TALL1/BAFF/BLYS that binds both ligands with similar high affinity. Mediates calcineurin-dependent activation of NF-AT, as well as activation of NF-kappa-B and AP-1. Involved in the stimulation of B- and T-cell function and the regulation of humoral immunity.</text>
</comment>
<feature type="compositionally biased region" description="Polar residues" evidence="15">
    <location>
        <begin position="196"/>
        <end position="206"/>
    </location>
</feature>
<evidence type="ECO:0000313" key="19">
    <source>
        <dbReference type="Proteomes" id="UP000233040"/>
    </source>
</evidence>
<feature type="domain" description="TACI cysteine-rich" evidence="17">
    <location>
        <begin position="69"/>
        <end position="107"/>
    </location>
</feature>
<dbReference type="Proteomes" id="UP000233040">
    <property type="component" value="Unassembled WGS sequence"/>
</dbReference>
<keyword evidence="6 16" id="KW-1133">Transmembrane helix</keyword>
<dbReference type="FunFam" id="4.10.1290.10:FF:000001">
    <property type="entry name" value="Tumor necrosis factor receptor superfamily member 13B"/>
    <property type="match status" value="1"/>
</dbReference>
<evidence type="ECO:0000256" key="13">
    <source>
        <dbReference type="ARBA" id="ARBA00070540"/>
    </source>
</evidence>
<dbReference type="SUPFAM" id="SSF57586">
    <property type="entry name" value="TNF receptor-like"/>
    <property type="match status" value="2"/>
</dbReference>
<dbReference type="CDD" id="cd13415">
    <property type="entry name" value="TNFRSF13B"/>
    <property type="match status" value="1"/>
</dbReference>
<dbReference type="PANTHER" id="PTHR15511">
    <property type="entry name" value="TUMOR NECROSIS FACTOR RECEPTOR SUPERFAMILY MEMBER 13B"/>
    <property type="match status" value="1"/>
</dbReference>
<evidence type="ECO:0000256" key="6">
    <source>
        <dbReference type="ARBA" id="ARBA00022989"/>
    </source>
</evidence>
<dbReference type="GO" id="GO:0005886">
    <property type="term" value="C:plasma membrane"/>
    <property type="evidence" value="ECO:0007669"/>
    <property type="project" value="InterPro"/>
</dbReference>
<comment type="subcellular location">
    <subcellularLocation>
        <location evidence="1">Membrane</location>
        <topology evidence="1">Single-pass type III membrane protein</topology>
    </subcellularLocation>
</comment>
<accession>A0A2K5PGT4</accession>
<organism evidence="18 19">
    <name type="scientific">Cebus imitator</name>
    <name type="common">Panamanian white-faced capuchin</name>
    <name type="synonym">Cebus capucinus imitator</name>
    <dbReference type="NCBI Taxonomy" id="2715852"/>
    <lineage>
        <taxon>Eukaryota</taxon>
        <taxon>Metazoa</taxon>
        <taxon>Chordata</taxon>
        <taxon>Craniata</taxon>
        <taxon>Vertebrata</taxon>
        <taxon>Euteleostomi</taxon>
        <taxon>Mammalia</taxon>
        <taxon>Eutheria</taxon>
        <taxon>Euarchontoglires</taxon>
        <taxon>Primates</taxon>
        <taxon>Haplorrhini</taxon>
        <taxon>Platyrrhini</taxon>
        <taxon>Cebidae</taxon>
        <taxon>Cebinae</taxon>
        <taxon>Cebus</taxon>
    </lineage>
</organism>
<dbReference type="Pfam" id="PF09305">
    <property type="entry name" value="TACI-CRD2"/>
    <property type="match status" value="1"/>
</dbReference>
<keyword evidence="19" id="KW-1185">Reference proteome</keyword>
<feature type="region of interest" description="Disordered" evidence="15">
    <location>
        <begin position="115"/>
        <end position="146"/>
    </location>
</feature>
<reference evidence="18" key="1">
    <citation type="submission" date="2025-08" db="UniProtKB">
        <authorList>
            <consortium name="Ensembl"/>
        </authorList>
    </citation>
    <scope>IDENTIFICATION</scope>
</reference>
<keyword evidence="4" id="KW-0391">Immunity</keyword>
<evidence type="ECO:0000256" key="16">
    <source>
        <dbReference type="SAM" id="Phobius"/>
    </source>
</evidence>
<dbReference type="InterPro" id="IPR015384">
    <property type="entry name" value="TACI_Cys-rich-dom"/>
</dbReference>
<evidence type="ECO:0000256" key="8">
    <source>
        <dbReference type="ARBA" id="ARBA00023136"/>
    </source>
</evidence>
<feature type="compositionally biased region" description="Basic residues" evidence="15">
    <location>
        <begin position="1"/>
        <end position="12"/>
    </location>
</feature>
<evidence type="ECO:0000256" key="10">
    <source>
        <dbReference type="ARBA" id="ARBA00023170"/>
    </source>
</evidence>
<dbReference type="InterPro" id="IPR022317">
    <property type="entry name" value="TNFR_13B"/>
</dbReference>
<keyword evidence="7" id="KW-1064">Adaptive immunity</keyword>
<evidence type="ECO:0000256" key="3">
    <source>
        <dbReference type="ARBA" id="ARBA00022737"/>
    </source>
</evidence>
<dbReference type="GO" id="GO:0002250">
    <property type="term" value="P:adaptive immune response"/>
    <property type="evidence" value="ECO:0007669"/>
    <property type="project" value="UniProtKB-KW"/>
</dbReference>
<dbReference type="FunFam" id="4.10.1290.10:FF:000002">
    <property type="entry name" value="Tumor necrosis factor receptor superfamily member 13B"/>
    <property type="match status" value="1"/>
</dbReference>
<keyword evidence="9" id="KW-1015">Disulfide bond</keyword>
<dbReference type="OMA" id="CESMDCN"/>
<evidence type="ECO:0000256" key="15">
    <source>
        <dbReference type="SAM" id="MobiDB-lite"/>
    </source>
</evidence>
<proteinExistence type="predicted"/>
<dbReference type="PRINTS" id="PR01963">
    <property type="entry name" value="TNFACTORR13B"/>
</dbReference>
<evidence type="ECO:0000256" key="2">
    <source>
        <dbReference type="ARBA" id="ARBA00022692"/>
    </source>
</evidence>
<dbReference type="GO" id="GO:0030889">
    <property type="term" value="P:negative regulation of B cell proliferation"/>
    <property type="evidence" value="ECO:0007669"/>
    <property type="project" value="TreeGrafter"/>
</dbReference>
<dbReference type="Gene3D" id="4.10.1290.10">
    <property type="entry name" value="Tumor necrosis factor receptor superfamily"/>
    <property type="match status" value="2"/>
</dbReference>
<keyword evidence="3" id="KW-0677">Repeat</keyword>
<evidence type="ECO:0000256" key="5">
    <source>
        <dbReference type="ARBA" id="ARBA00022968"/>
    </source>
</evidence>
<evidence type="ECO:0000256" key="11">
    <source>
        <dbReference type="ARBA" id="ARBA00058588"/>
    </source>
</evidence>
<evidence type="ECO:0000256" key="1">
    <source>
        <dbReference type="ARBA" id="ARBA00004183"/>
    </source>
</evidence>
<dbReference type="GO" id="GO:0001782">
    <property type="term" value="P:B cell homeostasis"/>
    <property type="evidence" value="ECO:0007669"/>
    <property type="project" value="TreeGrafter"/>
</dbReference>
<dbReference type="GeneTree" id="ENSGT00390000013910"/>
<dbReference type="AlphaFoldDB" id="A0A2K5PGT4"/>
<keyword evidence="8 16" id="KW-0472">Membrane</keyword>